<feature type="compositionally biased region" description="Polar residues" evidence="1">
    <location>
        <begin position="127"/>
        <end position="140"/>
    </location>
</feature>
<dbReference type="Gene3D" id="1.10.287.110">
    <property type="entry name" value="DnaJ domain"/>
    <property type="match status" value="1"/>
</dbReference>
<evidence type="ECO:0000313" key="4">
    <source>
        <dbReference type="Proteomes" id="UP000008066"/>
    </source>
</evidence>
<dbReference type="Proteomes" id="UP000008066">
    <property type="component" value="Unassembled WGS sequence"/>
</dbReference>
<evidence type="ECO:0000313" key="3">
    <source>
        <dbReference type="EMBL" id="EGS17507.1"/>
    </source>
</evidence>
<name>G0SH18_CHATD</name>
<dbReference type="PRINTS" id="PR00625">
    <property type="entry name" value="JDOMAIN"/>
</dbReference>
<accession>G0SH18</accession>
<gene>
    <name evidence="3" type="ORF">CTHT_0068360</name>
</gene>
<dbReference type="PROSITE" id="PS00636">
    <property type="entry name" value="DNAJ_1"/>
    <property type="match status" value="1"/>
</dbReference>
<feature type="compositionally biased region" description="Basic and acidic residues" evidence="1">
    <location>
        <begin position="142"/>
        <end position="393"/>
    </location>
</feature>
<dbReference type="EMBL" id="GL988047">
    <property type="protein sequence ID" value="EGS17507.1"/>
    <property type="molecule type" value="Genomic_DNA"/>
</dbReference>
<dbReference type="PANTHER" id="PTHR13484:SF0">
    <property type="entry name" value="PRE-MRNA 3'-END-PROCESSING FACTOR FIP1"/>
    <property type="match status" value="1"/>
</dbReference>
<dbReference type="FunFam" id="1.10.287.110:FF:000073">
    <property type="entry name" value="DnaJ domain protein"/>
    <property type="match status" value="1"/>
</dbReference>
<dbReference type="PROSITE" id="PS50076">
    <property type="entry name" value="DNAJ_2"/>
    <property type="match status" value="1"/>
</dbReference>
<dbReference type="AlphaFoldDB" id="G0SH18"/>
<dbReference type="eggNOG" id="KOG2217">
    <property type="taxonomic scope" value="Eukaryota"/>
</dbReference>
<feature type="compositionally biased region" description="Pro residues" evidence="1">
    <location>
        <begin position="435"/>
        <end position="444"/>
    </location>
</feature>
<keyword evidence="4" id="KW-1185">Reference proteome</keyword>
<dbReference type="InterPro" id="IPR036869">
    <property type="entry name" value="J_dom_sf"/>
</dbReference>
<dbReference type="SMART" id="SM00271">
    <property type="entry name" value="DnaJ"/>
    <property type="match status" value="1"/>
</dbReference>
<dbReference type="InterPro" id="IPR051187">
    <property type="entry name" value="Pre-mRNA_3'-end_processing_reg"/>
</dbReference>
<dbReference type="InterPro" id="IPR001623">
    <property type="entry name" value="DnaJ_domain"/>
</dbReference>
<dbReference type="OMA" id="PPDIDPY"/>
<proteinExistence type="predicted"/>
<feature type="region of interest" description="Disordered" evidence="1">
    <location>
        <begin position="86"/>
        <end position="393"/>
    </location>
</feature>
<dbReference type="OrthoDB" id="10250354at2759"/>
<dbReference type="InterPro" id="IPR018253">
    <property type="entry name" value="DnaJ_domain_CS"/>
</dbReference>
<protein>
    <recommendedName>
        <fullName evidence="2">J domain-containing protein</fullName>
    </recommendedName>
</protein>
<evidence type="ECO:0000259" key="2">
    <source>
        <dbReference type="PROSITE" id="PS50076"/>
    </source>
</evidence>
<feature type="compositionally biased region" description="Polar residues" evidence="1">
    <location>
        <begin position="92"/>
        <end position="102"/>
    </location>
</feature>
<feature type="domain" description="J" evidence="2">
    <location>
        <begin position="8"/>
        <end position="76"/>
    </location>
</feature>
<dbReference type="CDD" id="cd06257">
    <property type="entry name" value="DnaJ"/>
    <property type="match status" value="1"/>
</dbReference>
<feature type="compositionally biased region" description="Basic and acidic residues" evidence="1">
    <location>
        <begin position="465"/>
        <end position="481"/>
    </location>
</feature>
<dbReference type="GO" id="GO:0005847">
    <property type="term" value="C:mRNA cleavage and polyadenylation specificity factor complex"/>
    <property type="evidence" value="ECO:0007669"/>
    <property type="project" value="TreeGrafter"/>
</dbReference>
<dbReference type="HOGENOM" id="CLU_457824_0_0_1"/>
<dbReference type="GeneID" id="18260874"/>
<dbReference type="SUPFAM" id="SSF46565">
    <property type="entry name" value="Chaperone J-domain"/>
    <property type="match status" value="1"/>
</dbReference>
<dbReference type="PANTHER" id="PTHR13484">
    <property type="entry name" value="FIP1-LIKE 1 PROTEIN"/>
    <property type="match status" value="1"/>
</dbReference>
<reference evidence="3 4" key="1">
    <citation type="journal article" date="2011" name="Cell">
        <title>Insight into structure and assembly of the nuclear pore complex by utilizing the genome of a eukaryotic thermophile.</title>
        <authorList>
            <person name="Amlacher S."/>
            <person name="Sarges P."/>
            <person name="Flemming D."/>
            <person name="van Noort V."/>
            <person name="Kunze R."/>
            <person name="Devos D.P."/>
            <person name="Arumugam M."/>
            <person name="Bork P."/>
            <person name="Hurt E."/>
        </authorList>
    </citation>
    <scope>NUCLEOTIDE SEQUENCE [LARGE SCALE GENOMIC DNA]</scope>
    <source>
        <strain evidence="4">DSM 1495 / CBS 144.50 / IMI 039719</strain>
    </source>
</reference>
<dbReference type="Pfam" id="PF00226">
    <property type="entry name" value="DnaJ"/>
    <property type="match status" value="1"/>
</dbReference>
<feature type="compositionally biased region" description="Polar residues" evidence="1">
    <location>
        <begin position="508"/>
        <end position="535"/>
    </location>
</feature>
<evidence type="ECO:0000256" key="1">
    <source>
        <dbReference type="SAM" id="MobiDB-lite"/>
    </source>
</evidence>
<dbReference type="RefSeq" id="XP_006697125.1">
    <property type="nucleotide sequence ID" value="XM_006697062.1"/>
</dbReference>
<feature type="region of interest" description="Disordered" evidence="1">
    <location>
        <begin position="407"/>
        <end position="610"/>
    </location>
</feature>
<sequence>MTSTLPPDPWKALGVDRNADKAEIRAAYKKLVLKCHPDKVQDPALKAQKQDEFQRVQQAYELLNDDAEKAKYEQKLKLAELLQQRAAKMQQDVKNAPNSSVPRSAPKYSTCDFRTPDPSKYKPHPSPTNGKVYTHSSGAHTRSAEEMSRSYYDESDRQARRTASYEKPSKRDEEKREKEERKRRKEEEEIKDRVREKEREREREKERERDKEDREKEREREREKEKEKDKDREREKEKEREREKEKEKEKERERDREREKDKEKERDREREREREREKDREKEKTAKRNESGTRIGKGKDPGRGRKTAKPEKQRGRRPIRLERRNESRIQTRLTESEKKRSSTKKKHDEKDRDRERERERERERDRDRERRERDKSSSRRPKSDYPAEDTKYESTFEQAASYIATLSGSSPSRTFWSSQQTSSTAPHPNSANPVPACPTPPPPGADFEEESIQQAAARAAAGRRPSHESRSRDKIRYDTMDSRGIPILTKSHTVHTPIVESPPRVSRSGATSQDYMSSSYTKSSIPPLGRTQTWAPGSAGAASADYDYGVFDGPDYDSEEDRDREHNRRRRRGSSNRYAHPQYAYGGSPASTRSSRYDVIDGASHSTSGTYMGATFKVRESRKIRPEDISYAQHDPPSYYWPPTEGYHDGPYVEV</sequence>
<dbReference type="STRING" id="759272.G0SH18"/>
<organism evidence="4">
    <name type="scientific">Chaetomium thermophilum (strain DSM 1495 / CBS 144.50 / IMI 039719)</name>
    <name type="common">Thermochaetoides thermophila</name>
    <dbReference type="NCBI Taxonomy" id="759272"/>
    <lineage>
        <taxon>Eukaryota</taxon>
        <taxon>Fungi</taxon>
        <taxon>Dikarya</taxon>
        <taxon>Ascomycota</taxon>
        <taxon>Pezizomycotina</taxon>
        <taxon>Sordariomycetes</taxon>
        <taxon>Sordariomycetidae</taxon>
        <taxon>Sordariales</taxon>
        <taxon>Chaetomiaceae</taxon>
        <taxon>Thermochaetoides</taxon>
    </lineage>
</organism>
<feature type="compositionally biased region" description="Polar residues" evidence="1">
    <location>
        <begin position="407"/>
        <end position="432"/>
    </location>
</feature>
<dbReference type="KEGG" id="cthr:CTHT_0068360"/>